<dbReference type="Gene3D" id="1.20.120.1750">
    <property type="match status" value="1"/>
</dbReference>
<keyword evidence="2" id="KW-1185">Reference proteome</keyword>
<dbReference type="GO" id="GO:0016567">
    <property type="term" value="P:protein ubiquitination"/>
    <property type="evidence" value="ECO:0007669"/>
    <property type="project" value="InterPro"/>
</dbReference>
<evidence type="ECO:0000313" key="1">
    <source>
        <dbReference type="EMBL" id="USW51009.1"/>
    </source>
</evidence>
<organism evidence="1 2">
    <name type="scientific">Septoria linicola</name>
    <dbReference type="NCBI Taxonomy" id="215465"/>
    <lineage>
        <taxon>Eukaryota</taxon>
        <taxon>Fungi</taxon>
        <taxon>Dikarya</taxon>
        <taxon>Ascomycota</taxon>
        <taxon>Pezizomycotina</taxon>
        <taxon>Dothideomycetes</taxon>
        <taxon>Dothideomycetidae</taxon>
        <taxon>Mycosphaerellales</taxon>
        <taxon>Mycosphaerellaceae</taxon>
        <taxon>Septoria</taxon>
    </lineage>
</organism>
<dbReference type="SUPFAM" id="SSF57850">
    <property type="entry name" value="RING/U-box"/>
    <property type="match status" value="1"/>
</dbReference>
<evidence type="ECO:0000313" key="2">
    <source>
        <dbReference type="Proteomes" id="UP001056384"/>
    </source>
</evidence>
<dbReference type="AlphaFoldDB" id="A0A9Q9AMT3"/>
<dbReference type="PANTHER" id="PTHR11685">
    <property type="entry name" value="RBR FAMILY RING FINGER AND IBR DOMAIN-CONTAINING"/>
    <property type="match status" value="1"/>
</dbReference>
<reference evidence="1" key="1">
    <citation type="submission" date="2022-06" db="EMBL/GenBank/DDBJ databases">
        <title>Complete genome sequences of two strains of the flax pathogen Septoria linicola.</title>
        <authorList>
            <person name="Lapalu N."/>
            <person name="Simon A."/>
            <person name="Demenou B."/>
            <person name="Paumier D."/>
            <person name="Guillot M.-P."/>
            <person name="Gout L."/>
            <person name="Valade R."/>
        </authorList>
    </citation>
    <scope>NUCLEOTIDE SEQUENCE</scope>
    <source>
        <strain evidence="1">SE15195</strain>
    </source>
</reference>
<proteinExistence type="predicted"/>
<dbReference type="GO" id="GO:0004842">
    <property type="term" value="F:ubiquitin-protein transferase activity"/>
    <property type="evidence" value="ECO:0007669"/>
    <property type="project" value="InterPro"/>
</dbReference>
<protein>
    <submittedName>
        <fullName evidence="1">E3 ubiquitin ligase RBR family</fullName>
    </submittedName>
</protein>
<name>A0A9Q9AMT3_9PEZI</name>
<dbReference type="CDD" id="cd20336">
    <property type="entry name" value="Rcat_RBR"/>
    <property type="match status" value="1"/>
</dbReference>
<dbReference type="EMBL" id="CP099420">
    <property type="protein sequence ID" value="USW51009.1"/>
    <property type="molecule type" value="Genomic_DNA"/>
</dbReference>
<dbReference type="InterPro" id="IPR031127">
    <property type="entry name" value="E3_UB_ligase_RBR"/>
</dbReference>
<sequence>MADQDMSYPTSPLLSAYECAICYDHLARPAAAIIQRKELCQDCFDAGIRPQFEVHLLDETAVPRWHRIEITIEDVEHQFDDAFVIGYQVKKYEYRILPKYRVYCAARVQGGPCGMFIDDKHYGGSQAVCPCGAKTCKICDSIIALPPQEHVCKTTANATLDAFSGQVRGVDYQLCPNCDMVVNLRDGCNHMTCQFPACNATEFCYICGEAATPEDGHWTKDRFCPRYGLPARLEESNRYNVTELSALKHIPTVSQAFRVVARVNTNLVREGAVPAGDLTARAAHPEAIAVWTYLEDTLTLATRALEKLPRAISQHPAVLEKRAAIAPAIRAVFQAGIAQDDIHALRRFPAIVEAEAALKETIEQLPKTQMLEDIIADLRRQSLSLSLVHTRVALDD</sequence>
<accession>A0A9Q9AMT3</accession>
<gene>
    <name evidence="1" type="ORF">Slin15195_G043280</name>
</gene>
<dbReference type="Proteomes" id="UP001056384">
    <property type="component" value="Chromosome 3"/>
</dbReference>